<feature type="transmembrane region" description="Helical" evidence="1">
    <location>
        <begin position="118"/>
        <end position="135"/>
    </location>
</feature>
<proteinExistence type="predicted"/>
<evidence type="ECO:0000313" key="3">
    <source>
        <dbReference type="EMBL" id="KAH8704703.1"/>
    </source>
</evidence>
<keyword evidence="1" id="KW-0812">Transmembrane</keyword>
<evidence type="ECO:0000256" key="2">
    <source>
        <dbReference type="SAM" id="SignalP"/>
    </source>
</evidence>
<feature type="signal peptide" evidence="2">
    <location>
        <begin position="1"/>
        <end position="23"/>
    </location>
</feature>
<feature type="chain" id="PRO_5041930926" evidence="2">
    <location>
        <begin position="24"/>
        <end position="346"/>
    </location>
</feature>
<name>A0AAD4KZC4_9EURO</name>
<sequence>MELRSVFPILSVIGFYLLWVVMAQNGTIDALDLVSKIGEYPNGRPLKTSYVGIPVVDSSISTLVAFTDSLTGGGDVACRLVMIDVVSTLQTAGLWVIVESVRNGAGPLRIVLSSLWPLLWNGIGAGFILPIYYYVNLIGKNSHKKQVPRLKHAKAFLFTSIVALFLPAIFVLPPIEVPRSAEDNQTIAALFQITPLIAAVLQTVIPLFMASKPGAGRDEEKILLRRAYLFSAVFSATGHIYSLLTSIFSNDPAVTWYKVYFPSPSDVVPDSEWTIREGSLLFIKYDFIIINISSAIWLYLSLKPYLNMKTAFEKGSTMFLIILSTLAVGPGACVSWGLRLREDWIL</sequence>
<dbReference type="GeneID" id="70240634"/>
<feature type="transmembrane region" description="Helical" evidence="1">
    <location>
        <begin position="187"/>
        <end position="208"/>
    </location>
</feature>
<accession>A0AAD4KZC4</accession>
<keyword evidence="1" id="KW-0472">Membrane</keyword>
<feature type="transmembrane region" description="Helical" evidence="1">
    <location>
        <begin position="287"/>
        <end position="306"/>
    </location>
</feature>
<comment type="caution">
    <text evidence="3">The sequence shown here is derived from an EMBL/GenBank/DDBJ whole genome shotgun (WGS) entry which is preliminary data.</text>
</comment>
<protein>
    <submittedName>
        <fullName evidence="3">Uncharacterized protein</fullName>
    </submittedName>
</protein>
<dbReference type="RefSeq" id="XP_046077324.1">
    <property type="nucleotide sequence ID" value="XM_046210347.1"/>
</dbReference>
<dbReference type="AlphaFoldDB" id="A0AAD4KZC4"/>
<keyword evidence="4" id="KW-1185">Reference proteome</keyword>
<feature type="transmembrane region" description="Helical" evidence="1">
    <location>
        <begin position="155"/>
        <end position="175"/>
    </location>
</feature>
<reference evidence="3" key="1">
    <citation type="submission" date="2021-12" db="EMBL/GenBank/DDBJ databases">
        <title>Convergent genome expansion in fungi linked to evolution of root-endophyte symbiosis.</title>
        <authorList>
            <consortium name="DOE Joint Genome Institute"/>
            <person name="Ke Y.-H."/>
            <person name="Bonito G."/>
            <person name="Liao H.-L."/>
            <person name="Looney B."/>
            <person name="Rojas-Flechas A."/>
            <person name="Nash J."/>
            <person name="Hameed K."/>
            <person name="Schadt C."/>
            <person name="Martin F."/>
            <person name="Crous P.W."/>
            <person name="Miettinen O."/>
            <person name="Magnuson J.K."/>
            <person name="Labbe J."/>
            <person name="Jacobson D."/>
            <person name="Doktycz M.J."/>
            <person name="Veneault-Fourrey C."/>
            <person name="Kuo A."/>
            <person name="Mondo S."/>
            <person name="Calhoun S."/>
            <person name="Riley R."/>
            <person name="Ohm R."/>
            <person name="LaButti K."/>
            <person name="Andreopoulos B."/>
            <person name="Pangilinan J."/>
            <person name="Nolan M."/>
            <person name="Tritt A."/>
            <person name="Clum A."/>
            <person name="Lipzen A."/>
            <person name="Daum C."/>
            <person name="Barry K."/>
            <person name="Grigoriev I.V."/>
            <person name="Vilgalys R."/>
        </authorList>
    </citation>
    <scope>NUCLEOTIDE SEQUENCE</scope>
    <source>
        <strain evidence="3">PMI_201</strain>
    </source>
</reference>
<dbReference type="Proteomes" id="UP001201262">
    <property type="component" value="Unassembled WGS sequence"/>
</dbReference>
<keyword evidence="1" id="KW-1133">Transmembrane helix</keyword>
<evidence type="ECO:0000256" key="1">
    <source>
        <dbReference type="SAM" id="Phobius"/>
    </source>
</evidence>
<organism evidence="3 4">
    <name type="scientific">Talaromyces proteolyticus</name>
    <dbReference type="NCBI Taxonomy" id="1131652"/>
    <lineage>
        <taxon>Eukaryota</taxon>
        <taxon>Fungi</taxon>
        <taxon>Dikarya</taxon>
        <taxon>Ascomycota</taxon>
        <taxon>Pezizomycotina</taxon>
        <taxon>Eurotiomycetes</taxon>
        <taxon>Eurotiomycetidae</taxon>
        <taxon>Eurotiales</taxon>
        <taxon>Trichocomaceae</taxon>
        <taxon>Talaromyces</taxon>
        <taxon>Talaromyces sect. Bacilispori</taxon>
    </lineage>
</organism>
<dbReference type="EMBL" id="JAJTJA010000001">
    <property type="protein sequence ID" value="KAH8704703.1"/>
    <property type="molecule type" value="Genomic_DNA"/>
</dbReference>
<feature type="transmembrane region" description="Helical" evidence="1">
    <location>
        <begin position="318"/>
        <end position="338"/>
    </location>
</feature>
<gene>
    <name evidence="3" type="ORF">BGW36DRAFT_285720</name>
</gene>
<keyword evidence="2" id="KW-0732">Signal</keyword>
<evidence type="ECO:0000313" key="4">
    <source>
        <dbReference type="Proteomes" id="UP001201262"/>
    </source>
</evidence>
<feature type="transmembrane region" description="Helical" evidence="1">
    <location>
        <begin position="228"/>
        <end position="248"/>
    </location>
</feature>